<dbReference type="PANTHER" id="PTHR47542:SF2">
    <property type="entry name" value="ACYL-COA N-ACYLTRANSFERASES (NAT) SUPERFAMILY PROTEIN"/>
    <property type="match status" value="1"/>
</dbReference>
<dbReference type="InterPro" id="IPR016181">
    <property type="entry name" value="Acyl_CoA_acyltransferase"/>
</dbReference>
<dbReference type="SUPFAM" id="SSF55729">
    <property type="entry name" value="Acyl-CoA N-acyltransferases (Nat)"/>
    <property type="match status" value="1"/>
</dbReference>
<dbReference type="InterPro" id="IPR000182">
    <property type="entry name" value="GNAT_dom"/>
</dbReference>
<keyword evidence="2" id="KW-0687">Ribonucleoprotein</keyword>
<keyword evidence="3" id="KW-1185">Reference proteome</keyword>
<dbReference type="GO" id="GO:0005840">
    <property type="term" value="C:ribosome"/>
    <property type="evidence" value="ECO:0007669"/>
    <property type="project" value="UniProtKB-KW"/>
</dbReference>
<dbReference type="Proteomes" id="UP000460412">
    <property type="component" value="Unassembled WGS sequence"/>
</dbReference>
<evidence type="ECO:0000313" key="2">
    <source>
        <dbReference type="EMBL" id="MXP74854.1"/>
    </source>
</evidence>
<proteinExistence type="predicted"/>
<dbReference type="Gene3D" id="3.40.630.30">
    <property type="match status" value="1"/>
</dbReference>
<dbReference type="Pfam" id="PF00583">
    <property type="entry name" value="Acetyltransf_1"/>
    <property type="match status" value="1"/>
</dbReference>
<dbReference type="InterPro" id="IPR006464">
    <property type="entry name" value="AcTrfase_RimI/Ard1"/>
</dbReference>
<dbReference type="GO" id="GO:0008080">
    <property type="term" value="F:N-acetyltransferase activity"/>
    <property type="evidence" value="ECO:0007669"/>
    <property type="project" value="InterPro"/>
</dbReference>
<dbReference type="AlphaFoldDB" id="A0A7X3MEA0"/>
<accession>A0A7X3MEA0</accession>
<evidence type="ECO:0000313" key="3">
    <source>
        <dbReference type="Proteomes" id="UP000460412"/>
    </source>
</evidence>
<keyword evidence="2" id="KW-0689">Ribosomal protein</keyword>
<organism evidence="2 3">
    <name type="scientific">Sporofaciens musculi</name>
    <dbReference type="NCBI Taxonomy" id="2681861"/>
    <lineage>
        <taxon>Bacteria</taxon>
        <taxon>Bacillati</taxon>
        <taxon>Bacillota</taxon>
        <taxon>Clostridia</taxon>
        <taxon>Lachnospirales</taxon>
        <taxon>Lachnospiraceae</taxon>
        <taxon>Sporofaciens</taxon>
    </lineage>
</organism>
<dbReference type="NCBIfam" id="TIGR01575">
    <property type="entry name" value="rimI"/>
    <property type="match status" value="1"/>
</dbReference>
<gene>
    <name evidence="2" type="primary">rimI</name>
    <name evidence="2" type="ORF">GN277_05485</name>
</gene>
<keyword evidence="2" id="KW-0808">Transferase</keyword>
<dbReference type="EMBL" id="WUQX01000001">
    <property type="protein sequence ID" value="MXP74854.1"/>
    <property type="molecule type" value="Genomic_DNA"/>
</dbReference>
<reference evidence="2 3" key="1">
    <citation type="submission" date="2019-12" db="EMBL/GenBank/DDBJ databases">
        <title>Sporaefaciens musculi gen. nov., sp. nov., a novel bacterium isolated from the caecum of an obese mouse.</title>
        <authorList>
            <person name="Rasmussen T.S."/>
            <person name="Streidl T."/>
            <person name="Hitch T.C.A."/>
            <person name="Wortmann E."/>
            <person name="Deptula P."/>
            <person name="Hansen M."/>
            <person name="Nielsen D.S."/>
            <person name="Clavel T."/>
            <person name="Vogensen F.K."/>
        </authorList>
    </citation>
    <scope>NUCLEOTIDE SEQUENCE [LARGE SCALE GENOMIC DNA]</scope>
    <source>
        <strain evidence="2 3">WCA-9-b2</strain>
    </source>
</reference>
<dbReference type="CDD" id="cd04301">
    <property type="entry name" value="NAT_SF"/>
    <property type="match status" value="1"/>
</dbReference>
<sequence>MPKTEQCQKQQGEWRICEVQSGWANEIADVAALERHIFSDAWTENGIRETLCQENGIVLGIWKGEFLAGYVILYYVLDEGEIARIAIDSACRRQGVAGRLLERLSKICEVKGIRRLMLEVRTSNEAAISFYKKSGFTEDGVRKGYYTNPCEDAILMSKLL</sequence>
<dbReference type="PANTHER" id="PTHR47542">
    <property type="entry name" value="ACYL-COA N-ACYLTRANSFERASES (NAT) SUPERFAMILY PROTEIN"/>
    <property type="match status" value="1"/>
</dbReference>
<name>A0A7X3MEA0_9FIRM</name>
<protein>
    <submittedName>
        <fullName evidence="2">Ribosomal protein S18-alanine N-acetyltransferase</fullName>
    </submittedName>
</protein>
<comment type="caution">
    <text evidence="2">The sequence shown here is derived from an EMBL/GenBank/DDBJ whole genome shotgun (WGS) entry which is preliminary data.</text>
</comment>
<feature type="domain" description="N-acetyltransferase" evidence="1">
    <location>
        <begin position="17"/>
        <end position="160"/>
    </location>
</feature>
<evidence type="ECO:0000259" key="1">
    <source>
        <dbReference type="PROSITE" id="PS51186"/>
    </source>
</evidence>
<dbReference type="RefSeq" id="WP_159750185.1">
    <property type="nucleotide sequence ID" value="NZ_CASSPE010000333.1"/>
</dbReference>
<dbReference type="PROSITE" id="PS51186">
    <property type="entry name" value="GNAT"/>
    <property type="match status" value="1"/>
</dbReference>